<keyword evidence="1" id="KW-0472">Membrane</keyword>
<evidence type="ECO:0000256" key="1">
    <source>
        <dbReference type="SAM" id="Phobius"/>
    </source>
</evidence>
<protein>
    <submittedName>
        <fullName evidence="2">Uncharacterized protein</fullName>
    </submittedName>
</protein>
<proteinExistence type="predicted"/>
<keyword evidence="1" id="KW-1133">Transmembrane helix</keyword>
<sequence>MEASGATSWQSGAIHGDVVFTSPAAPVDPEAVETQRRWSERQRRILDEETAKEAAEQRRFEGYVRAIHRKRRWNLWLLLVEGLAVALGYLRVFPSAALVAALGILFGLISLFGWVHCSVLLWRARTGRTIPVPRHRWMW</sequence>
<evidence type="ECO:0000313" key="2">
    <source>
        <dbReference type="EMBL" id="EDY65225.1"/>
    </source>
</evidence>
<feature type="transmembrane region" description="Helical" evidence="1">
    <location>
        <begin position="73"/>
        <end position="90"/>
    </location>
</feature>
<dbReference type="HOGENOM" id="CLU_1844020_0_0_11"/>
<gene>
    <name evidence="2" type="ORF">SSDG_03549</name>
</gene>
<dbReference type="EMBL" id="CM000950">
    <property type="protein sequence ID" value="EDY65225.1"/>
    <property type="molecule type" value="Genomic_DNA"/>
</dbReference>
<organism evidence="2 3">
    <name type="scientific">Streptomyces pristinaespiralis (strain ATCC 25486 / DSM 40338 / CBS 914.69 / JCM 4507 / KCC S-0507 / NBRC 13074 / NRRL 2958 / 5647)</name>
    <dbReference type="NCBI Taxonomy" id="457429"/>
    <lineage>
        <taxon>Bacteria</taxon>
        <taxon>Bacillati</taxon>
        <taxon>Actinomycetota</taxon>
        <taxon>Actinomycetes</taxon>
        <taxon>Kitasatosporales</taxon>
        <taxon>Streptomycetaceae</taxon>
        <taxon>Streptomyces</taxon>
    </lineage>
</organism>
<reference evidence="3" key="2">
    <citation type="submission" date="2009-10" db="EMBL/GenBank/DDBJ databases">
        <title>The genome sequence of Streptomyces pristinaespiralis strain ATCC 25486.</title>
        <authorList>
            <consortium name="The Broad Institute Genome Sequencing Platform"/>
            <consortium name="Broad Institute Microbial Sequencing Center"/>
            <person name="Fischbach M."/>
            <person name="Godfrey P."/>
            <person name="Ward D."/>
            <person name="Young S."/>
            <person name="Zeng Q."/>
            <person name="Koehrsen M."/>
            <person name="Alvarado L."/>
            <person name="Berlin A.M."/>
            <person name="Bochicchio J."/>
            <person name="Borenstein D."/>
            <person name="Chapman S.B."/>
            <person name="Chen Z."/>
            <person name="Engels R."/>
            <person name="Freedman E."/>
            <person name="Gellesch M."/>
            <person name="Goldberg J."/>
            <person name="Griggs A."/>
            <person name="Gujja S."/>
            <person name="Heilman E.R."/>
            <person name="Heiman D.I."/>
            <person name="Hepburn T.A."/>
            <person name="Howarth C."/>
            <person name="Jen D."/>
            <person name="Larson L."/>
            <person name="Lewis B."/>
            <person name="Mehta T."/>
            <person name="Park D."/>
            <person name="Pearson M."/>
            <person name="Richards J."/>
            <person name="Roberts A."/>
            <person name="Saif S."/>
            <person name="Shea T.D."/>
            <person name="Shenoy N."/>
            <person name="Sisk P."/>
            <person name="Stolte C."/>
            <person name="Sykes S.N."/>
            <person name="Thomson T."/>
            <person name="Walk T."/>
            <person name="White J."/>
            <person name="Yandava C."/>
            <person name="Straight P."/>
            <person name="Clardy J."/>
            <person name="Hung D."/>
            <person name="Kolter R."/>
            <person name="Mekalanos J."/>
            <person name="Walker S."/>
            <person name="Walsh C.T."/>
            <person name="Wieland-Brown L.C."/>
            <person name="Haas B."/>
            <person name="Nusbaum C."/>
            <person name="Birren B."/>
        </authorList>
    </citation>
    <scope>NUCLEOTIDE SEQUENCE [LARGE SCALE GENOMIC DNA]</scope>
    <source>
        <strain evidence="3">ATCC 25486 / DSM 40338 / CBS 914.69 / JCM 4507 / NBRC 13074 / NRRL 2958 / 5647</strain>
    </source>
</reference>
<dbReference type="AlphaFoldDB" id="B5HEG4"/>
<dbReference type="Proteomes" id="UP000002805">
    <property type="component" value="Chromosome"/>
</dbReference>
<reference evidence="3" key="1">
    <citation type="submission" date="2008-02" db="EMBL/GenBank/DDBJ databases">
        <authorList>
            <consortium name="The Broad Institute Genome Sequencing Platform"/>
            <person name="Fischbach M."/>
            <person name="Ward D."/>
            <person name="Young S."/>
            <person name="Jaffe D."/>
            <person name="Gnerre S."/>
            <person name="Berlin A."/>
            <person name="Heiman D."/>
            <person name="Hepburn T."/>
            <person name="Sykes S."/>
            <person name="Alvarado L."/>
            <person name="Kodira C.D."/>
            <person name="Straight P."/>
            <person name="Clardy J."/>
            <person name="Hung D."/>
            <person name="Kolter R."/>
            <person name="Mekalanos J."/>
            <person name="Walker S."/>
            <person name="Walsh C.T."/>
            <person name="Lander E."/>
            <person name="Galagan J."/>
            <person name="Nusbaum C."/>
            <person name="Birren B."/>
        </authorList>
    </citation>
    <scope>NUCLEOTIDE SEQUENCE [LARGE SCALE GENOMIC DNA]</scope>
    <source>
        <strain evidence="3">ATCC 25486 / DSM 40338 / CBS 914.69 / JCM 4507 / NBRC 13074 / NRRL 2958 / 5647</strain>
    </source>
</reference>
<evidence type="ECO:0000313" key="3">
    <source>
        <dbReference type="Proteomes" id="UP000002805"/>
    </source>
</evidence>
<accession>B5HEG4</accession>
<keyword evidence="3" id="KW-1185">Reference proteome</keyword>
<name>B5HEG4_STRE2</name>
<feature type="transmembrane region" description="Helical" evidence="1">
    <location>
        <begin position="96"/>
        <end position="122"/>
    </location>
</feature>
<keyword evidence="1" id="KW-0812">Transmembrane</keyword>